<evidence type="ECO:0000313" key="12">
    <source>
        <dbReference type="EMBL" id="RYV50013.1"/>
    </source>
</evidence>
<comment type="function">
    <text evidence="1 10">Controls the rotational direction of flagella during chemotaxis.</text>
</comment>
<comment type="caution">
    <text evidence="12">The sequence shown here is derived from an EMBL/GenBank/DDBJ whole genome shotgun (WGS) entry which is preliminary data.</text>
</comment>
<gene>
    <name evidence="12" type="ORF">EUA98_15710</name>
</gene>
<feature type="compositionally biased region" description="Polar residues" evidence="11">
    <location>
        <begin position="1"/>
        <end position="11"/>
    </location>
</feature>
<keyword evidence="5 10" id="KW-0145">Chemotaxis</keyword>
<accession>A0A4Q5MYL5</accession>
<keyword evidence="4 10" id="KW-1003">Cell membrane</keyword>
<dbReference type="AlphaFoldDB" id="A0A4Q5MYL5"/>
<reference evidence="12 13" key="1">
    <citation type="submission" date="2019-01" db="EMBL/GenBank/DDBJ databases">
        <title>Novel species of Cellulomonas.</title>
        <authorList>
            <person name="Liu Q."/>
            <person name="Xin Y.-H."/>
        </authorList>
    </citation>
    <scope>NUCLEOTIDE SEQUENCE [LARGE SCALE GENOMIC DNA]</scope>
    <source>
        <strain evidence="12 13">HLT2-17</strain>
    </source>
</reference>
<name>A0A4Q5MYL5_9MICO</name>
<dbReference type="PANTHER" id="PTHR35091">
    <property type="entry name" value="FLAGELLAR PROTEIN FLIL"/>
    <property type="match status" value="1"/>
</dbReference>
<evidence type="ECO:0000256" key="6">
    <source>
        <dbReference type="ARBA" id="ARBA00022692"/>
    </source>
</evidence>
<evidence type="ECO:0000256" key="7">
    <source>
        <dbReference type="ARBA" id="ARBA00022779"/>
    </source>
</evidence>
<evidence type="ECO:0000256" key="5">
    <source>
        <dbReference type="ARBA" id="ARBA00022500"/>
    </source>
</evidence>
<keyword evidence="13" id="KW-1185">Reference proteome</keyword>
<sequence>MSEQRVISSSKRPIGGIRESKVAEAAPADTKKKKKSGKKPKKLVLIIGAAVAVLAVGGAAYFFLLKPGGEPAAEPAPVPGAVVSVEAVSINLSDGHYLRLGLGLQLTADVGEEAPDTSKALDHAIALFSGHTVEEVSDPVTREALKAELVSELAEAYEGEVMDVYLTDFVTQ</sequence>
<keyword evidence="8 10" id="KW-1133">Transmembrane helix</keyword>
<dbReference type="EMBL" id="SDWW01000044">
    <property type="protein sequence ID" value="RYV50013.1"/>
    <property type="molecule type" value="Genomic_DNA"/>
</dbReference>
<keyword evidence="12" id="KW-0282">Flagellum</keyword>
<proteinExistence type="inferred from homology"/>
<evidence type="ECO:0000256" key="8">
    <source>
        <dbReference type="ARBA" id="ARBA00022989"/>
    </source>
</evidence>
<keyword evidence="12" id="KW-0966">Cell projection</keyword>
<evidence type="ECO:0000256" key="1">
    <source>
        <dbReference type="ARBA" id="ARBA00002254"/>
    </source>
</evidence>
<dbReference type="Pfam" id="PF03748">
    <property type="entry name" value="FliL"/>
    <property type="match status" value="1"/>
</dbReference>
<evidence type="ECO:0000313" key="13">
    <source>
        <dbReference type="Proteomes" id="UP000293764"/>
    </source>
</evidence>
<evidence type="ECO:0000256" key="3">
    <source>
        <dbReference type="ARBA" id="ARBA00008281"/>
    </source>
</evidence>
<dbReference type="OrthoDB" id="3537056at2"/>
<comment type="subcellular location">
    <subcellularLocation>
        <location evidence="2">Cell membrane</location>
        <topology evidence="2">Single-pass membrane protein</topology>
    </subcellularLocation>
</comment>
<dbReference type="GO" id="GO:0006935">
    <property type="term" value="P:chemotaxis"/>
    <property type="evidence" value="ECO:0007669"/>
    <property type="project" value="UniProtKB-KW"/>
</dbReference>
<comment type="similarity">
    <text evidence="3 10">Belongs to the FliL family.</text>
</comment>
<keyword evidence="7 10" id="KW-0283">Flagellar rotation</keyword>
<dbReference type="RefSeq" id="WP_130103640.1">
    <property type="nucleotide sequence ID" value="NZ_SDWW01000044.1"/>
</dbReference>
<keyword evidence="9 10" id="KW-0472">Membrane</keyword>
<organism evidence="12 13">
    <name type="scientific">Pengzhenrongella frigida</name>
    <dbReference type="NCBI Taxonomy" id="1259133"/>
    <lineage>
        <taxon>Bacteria</taxon>
        <taxon>Bacillati</taxon>
        <taxon>Actinomycetota</taxon>
        <taxon>Actinomycetes</taxon>
        <taxon>Micrococcales</taxon>
        <taxon>Pengzhenrongella</taxon>
    </lineage>
</organism>
<evidence type="ECO:0000256" key="9">
    <source>
        <dbReference type="ARBA" id="ARBA00023136"/>
    </source>
</evidence>
<feature type="transmembrane region" description="Helical" evidence="10">
    <location>
        <begin position="43"/>
        <end position="64"/>
    </location>
</feature>
<keyword evidence="12" id="KW-0969">Cilium</keyword>
<dbReference type="Proteomes" id="UP000293764">
    <property type="component" value="Unassembled WGS sequence"/>
</dbReference>
<dbReference type="GO" id="GO:0009425">
    <property type="term" value="C:bacterial-type flagellum basal body"/>
    <property type="evidence" value="ECO:0007669"/>
    <property type="project" value="InterPro"/>
</dbReference>
<evidence type="ECO:0000256" key="10">
    <source>
        <dbReference type="RuleBase" id="RU364125"/>
    </source>
</evidence>
<keyword evidence="6 10" id="KW-0812">Transmembrane</keyword>
<dbReference type="PANTHER" id="PTHR35091:SF2">
    <property type="entry name" value="FLAGELLAR PROTEIN FLIL"/>
    <property type="match status" value="1"/>
</dbReference>
<protein>
    <recommendedName>
        <fullName evidence="10">Flagellar protein FliL</fullName>
    </recommendedName>
</protein>
<evidence type="ECO:0000256" key="2">
    <source>
        <dbReference type="ARBA" id="ARBA00004162"/>
    </source>
</evidence>
<evidence type="ECO:0000256" key="4">
    <source>
        <dbReference type="ARBA" id="ARBA00022475"/>
    </source>
</evidence>
<evidence type="ECO:0000256" key="11">
    <source>
        <dbReference type="SAM" id="MobiDB-lite"/>
    </source>
</evidence>
<dbReference type="GO" id="GO:0005886">
    <property type="term" value="C:plasma membrane"/>
    <property type="evidence" value="ECO:0007669"/>
    <property type="project" value="UniProtKB-SubCell"/>
</dbReference>
<dbReference type="GO" id="GO:0071978">
    <property type="term" value="P:bacterial-type flagellum-dependent swarming motility"/>
    <property type="evidence" value="ECO:0007669"/>
    <property type="project" value="TreeGrafter"/>
</dbReference>
<feature type="region of interest" description="Disordered" evidence="11">
    <location>
        <begin position="1"/>
        <end position="35"/>
    </location>
</feature>
<dbReference type="InterPro" id="IPR005503">
    <property type="entry name" value="FliL"/>
</dbReference>